<organism evidence="1 2">
    <name type="scientific">Celeribacter baekdonensis</name>
    <dbReference type="NCBI Taxonomy" id="875171"/>
    <lineage>
        <taxon>Bacteria</taxon>
        <taxon>Pseudomonadati</taxon>
        <taxon>Pseudomonadota</taxon>
        <taxon>Alphaproteobacteria</taxon>
        <taxon>Rhodobacterales</taxon>
        <taxon>Roseobacteraceae</taxon>
        <taxon>Celeribacter</taxon>
    </lineage>
</organism>
<dbReference type="EMBL" id="FNBL01000001">
    <property type="protein sequence ID" value="SDE92045.1"/>
    <property type="molecule type" value="Genomic_DNA"/>
</dbReference>
<evidence type="ECO:0000313" key="2">
    <source>
        <dbReference type="Proteomes" id="UP000182284"/>
    </source>
</evidence>
<accession>A0A1G7GVA8</accession>
<dbReference type="AlphaFoldDB" id="A0A1G7GVA8"/>
<protein>
    <submittedName>
        <fullName evidence="1">Uncharacterized protein</fullName>
    </submittedName>
</protein>
<dbReference type="Proteomes" id="UP000182284">
    <property type="component" value="Unassembled WGS sequence"/>
</dbReference>
<evidence type="ECO:0000313" key="1">
    <source>
        <dbReference type="EMBL" id="SDE92045.1"/>
    </source>
</evidence>
<name>A0A1G7GVA8_9RHOB</name>
<sequence>MLSKIETADRPASCAITICLLRKTAVHCRCSVDHSGLFLPFSTKGANLGYAPFEKMKEIYADGL</sequence>
<proteinExistence type="predicted"/>
<reference evidence="1 2" key="1">
    <citation type="submission" date="2016-10" db="EMBL/GenBank/DDBJ databases">
        <authorList>
            <person name="de Groot N.N."/>
        </authorList>
    </citation>
    <scope>NUCLEOTIDE SEQUENCE [LARGE SCALE GENOMIC DNA]</scope>
    <source>
        <strain evidence="1 2">DSM 27375</strain>
    </source>
</reference>
<gene>
    <name evidence="1" type="ORF">SAMN04488117_101730</name>
</gene>